<dbReference type="Pfam" id="PF11648">
    <property type="entry name" value="RIG-I_C-RD"/>
    <property type="match status" value="1"/>
</dbReference>
<dbReference type="Proteomes" id="UP000887574">
    <property type="component" value="Unplaced"/>
</dbReference>
<keyword evidence="8" id="KW-0378">Hydrolase</keyword>
<dbReference type="SMART" id="SM00382">
    <property type="entry name" value="AAA"/>
    <property type="match status" value="1"/>
</dbReference>
<evidence type="ECO:0000256" key="14">
    <source>
        <dbReference type="ARBA" id="ARBA00023118"/>
    </source>
</evidence>
<evidence type="ECO:0000256" key="9">
    <source>
        <dbReference type="ARBA" id="ARBA00022806"/>
    </source>
</evidence>
<dbReference type="Pfam" id="PF00270">
    <property type="entry name" value="DEAD"/>
    <property type="match status" value="1"/>
</dbReference>
<evidence type="ECO:0000259" key="17">
    <source>
        <dbReference type="PROSITE" id="PS51194"/>
    </source>
</evidence>
<keyword evidence="13" id="KW-0694">RNA-binding</keyword>
<keyword evidence="19" id="KW-1185">Reference proteome</keyword>
<dbReference type="SMART" id="SM00490">
    <property type="entry name" value="HELICc"/>
    <property type="match status" value="1"/>
</dbReference>
<dbReference type="WBParaSite" id="jg17813">
    <property type="protein sequence ID" value="jg17813"/>
    <property type="gene ID" value="jg17813"/>
</dbReference>
<dbReference type="Gene3D" id="2.170.150.30">
    <property type="entry name" value="RIG-I-like receptor, C-terminal regulatory domain"/>
    <property type="match status" value="1"/>
</dbReference>
<evidence type="ECO:0000256" key="3">
    <source>
        <dbReference type="ARBA" id="ARBA00012552"/>
    </source>
</evidence>
<dbReference type="GO" id="GO:0005737">
    <property type="term" value="C:cytoplasm"/>
    <property type="evidence" value="ECO:0007669"/>
    <property type="project" value="UniProtKB-SubCell"/>
</dbReference>
<evidence type="ECO:0000313" key="20">
    <source>
        <dbReference type="WBParaSite" id="jg17813"/>
    </source>
</evidence>
<keyword evidence="11" id="KW-0067">ATP-binding</keyword>
<comment type="catalytic activity">
    <reaction evidence="15">
        <text>ATP + H2O = ADP + phosphate + H(+)</text>
        <dbReference type="Rhea" id="RHEA:13065"/>
        <dbReference type="ChEBI" id="CHEBI:15377"/>
        <dbReference type="ChEBI" id="CHEBI:15378"/>
        <dbReference type="ChEBI" id="CHEBI:30616"/>
        <dbReference type="ChEBI" id="CHEBI:43474"/>
        <dbReference type="ChEBI" id="CHEBI:456216"/>
        <dbReference type="EC" id="3.6.4.13"/>
    </reaction>
    <physiologicalReaction direction="left-to-right" evidence="15">
        <dbReference type="Rhea" id="RHEA:13066"/>
    </physiologicalReaction>
</comment>
<dbReference type="GO" id="GO:0003723">
    <property type="term" value="F:RNA binding"/>
    <property type="evidence" value="ECO:0007669"/>
    <property type="project" value="UniProtKB-KW"/>
</dbReference>
<dbReference type="PROSITE" id="PS51789">
    <property type="entry name" value="RLR_CTR"/>
    <property type="match status" value="1"/>
</dbReference>
<evidence type="ECO:0000256" key="15">
    <source>
        <dbReference type="ARBA" id="ARBA00049390"/>
    </source>
</evidence>
<dbReference type="InterPro" id="IPR021673">
    <property type="entry name" value="RLR_CTR"/>
</dbReference>
<dbReference type="InterPro" id="IPR051363">
    <property type="entry name" value="RLR_Helicase"/>
</dbReference>
<proteinExistence type="inferred from homology"/>
<keyword evidence="7" id="KW-0547">Nucleotide-binding</keyword>
<dbReference type="InterPro" id="IPR003593">
    <property type="entry name" value="AAA+_ATPase"/>
</dbReference>
<dbReference type="GO" id="GO:0016787">
    <property type="term" value="F:hydrolase activity"/>
    <property type="evidence" value="ECO:0007669"/>
    <property type="project" value="UniProtKB-KW"/>
</dbReference>
<dbReference type="InterPro" id="IPR001650">
    <property type="entry name" value="Helicase_C-like"/>
</dbReference>
<keyword evidence="12" id="KW-0391">Immunity</keyword>
<feature type="domain" description="Helicase C-terminal" evidence="17">
    <location>
        <begin position="401"/>
        <end position="565"/>
    </location>
</feature>
<keyword evidence="14" id="KW-0051">Antiviral defense</keyword>
<dbReference type="PROSITE" id="PS51194">
    <property type="entry name" value="HELICASE_CTER"/>
    <property type="match status" value="1"/>
</dbReference>
<evidence type="ECO:0000256" key="6">
    <source>
        <dbReference type="ARBA" id="ARBA00022723"/>
    </source>
</evidence>
<comment type="similarity">
    <text evidence="2">Belongs to the helicase family. RLR subfamily.</text>
</comment>
<keyword evidence="10" id="KW-0862">Zinc</keyword>
<evidence type="ECO:0000256" key="12">
    <source>
        <dbReference type="ARBA" id="ARBA00022859"/>
    </source>
</evidence>
<evidence type="ECO:0000259" key="16">
    <source>
        <dbReference type="PROSITE" id="PS51192"/>
    </source>
</evidence>
<dbReference type="GO" id="GO:0045087">
    <property type="term" value="P:innate immune response"/>
    <property type="evidence" value="ECO:0007669"/>
    <property type="project" value="UniProtKB-KW"/>
</dbReference>
<name>A0A915DBY6_9BILA</name>
<dbReference type="PROSITE" id="PS51192">
    <property type="entry name" value="HELICASE_ATP_BIND_1"/>
    <property type="match status" value="1"/>
</dbReference>
<dbReference type="Gene3D" id="3.40.50.300">
    <property type="entry name" value="P-loop containing nucleotide triphosphate hydrolases"/>
    <property type="match status" value="2"/>
</dbReference>
<dbReference type="InterPro" id="IPR038557">
    <property type="entry name" value="RLR_C_sf"/>
</dbReference>
<evidence type="ECO:0000256" key="5">
    <source>
        <dbReference type="ARBA" id="ARBA00022588"/>
    </source>
</evidence>
<dbReference type="InterPro" id="IPR027417">
    <property type="entry name" value="P-loop_NTPase"/>
</dbReference>
<dbReference type="GO" id="GO:0046872">
    <property type="term" value="F:metal ion binding"/>
    <property type="evidence" value="ECO:0007669"/>
    <property type="project" value="UniProtKB-KW"/>
</dbReference>
<dbReference type="Pfam" id="PF00271">
    <property type="entry name" value="Helicase_C"/>
    <property type="match status" value="1"/>
</dbReference>
<evidence type="ECO:0000256" key="4">
    <source>
        <dbReference type="ARBA" id="ARBA00022490"/>
    </source>
</evidence>
<dbReference type="Pfam" id="PF18119">
    <property type="entry name" value="RIG-I_C"/>
    <property type="match status" value="1"/>
</dbReference>
<feature type="domain" description="RLR CTR" evidence="18">
    <location>
        <begin position="581"/>
        <end position="731"/>
    </location>
</feature>
<reference evidence="20" key="1">
    <citation type="submission" date="2022-11" db="UniProtKB">
        <authorList>
            <consortium name="WormBaseParasite"/>
        </authorList>
    </citation>
    <scope>IDENTIFICATION</scope>
</reference>
<organism evidence="19 20">
    <name type="scientific">Ditylenchus dipsaci</name>
    <dbReference type="NCBI Taxonomy" id="166011"/>
    <lineage>
        <taxon>Eukaryota</taxon>
        <taxon>Metazoa</taxon>
        <taxon>Ecdysozoa</taxon>
        <taxon>Nematoda</taxon>
        <taxon>Chromadorea</taxon>
        <taxon>Rhabditida</taxon>
        <taxon>Tylenchina</taxon>
        <taxon>Tylenchomorpha</taxon>
        <taxon>Sphaerularioidea</taxon>
        <taxon>Anguinidae</taxon>
        <taxon>Anguininae</taxon>
        <taxon>Ditylenchus</taxon>
    </lineage>
</organism>
<evidence type="ECO:0000256" key="11">
    <source>
        <dbReference type="ARBA" id="ARBA00022840"/>
    </source>
</evidence>
<evidence type="ECO:0000256" key="7">
    <source>
        <dbReference type="ARBA" id="ARBA00022741"/>
    </source>
</evidence>
<dbReference type="AlphaFoldDB" id="A0A915DBY6"/>
<evidence type="ECO:0000259" key="18">
    <source>
        <dbReference type="PROSITE" id="PS51789"/>
    </source>
</evidence>
<dbReference type="InterPro" id="IPR011545">
    <property type="entry name" value="DEAD/DEAH_box_helicase_dom"/>
</dbReference>
<dbReference type="PANTHER" id="PTHR14074">
    <property type="entry name" value="HELICASE WITH DEATH DOMAIN-RELATED"/>
    <property type="match status" value="1"/>
</dbReference>
<sequence>MSSMNREKLNLRAYQEELVVEANEGKNVLICAPTGSGKTVVAAHIVRNHILKTTAKAKIVQAETGLSKICFIAPTKPLVEQQKIVLERYVGDICEVQDICGSASNSSSMCLNRQVIDIASVVVVTPQIIVNMLDAKPERGYEDVFEEFKLTRFSMIIFDEAHHANDQHPYNVIMQSYHSLSKPIDINRDQGQKLPQIIALTASLGIGNSSTKLAEAIKHAQLMCANLSVNTISRVRQNVTEMKNYTSEVSDEITLVDANDFHNLGFYKVLVKELKSLEEKVFSVPEAKRDVMLRNALKDKSNSSHLEQGYENWLCTCQKNVVPKYPSMSQESRSKLMQCFDHMLIFYHAIELLRLFGTAAALSYIVEENKSFLATKSSKTTSHIQATMSHLRQQPESVSSMFKALTTILSKQFSEKNDSRVLIFALTRFQCKCLASLLAEKTSKASADDSGSNSSNQRKKVTDFDQGKTKILCVTSVAEEGLDISACNLVVQYNSITNEIAHVQRRGMSRAKKAKSVILTFDSRVKTRAELNQLREKLMADALEEIDRKPALYMSQIPEIAKNLRQAWLLKNDLISQTSVTLDYTSLQQKFAVVCRSCGAFLCYSDHIVLNNGSQHVCVDPDYLNQITLSVPSDRLTQDRGVMMNPASFRHYCAKRSPTGVCGVDLGSFVSHKTGVNLPILTCKSIVFLKVSLDHNSKKVDDTAQYTRYSFKLWRDVKKIFEPKHLSTEDLLAMKTASASAFRKVVQDISMLKIV</sequence>
<evidence type="ECO:0000256" key="2">
    <source>
        <dbReference type="ARBA" id="ARBA00006866"/>
    </source>
</evidence>
<dbReference type="GO" id="GO:0003724">
    <property type="term" value="F:RNA helicase activity"/>
    <property type="evidence" value="ECO:0007669"/>
    <property type="project" value="UniProtKB-EC"/>
</dbReference>
<dbReference type="InterPro" id="IPR041204">
    <property type="entry name" value="RIG-I-like_C"/>
</dbReference>
<keyword evidence="6" id="KW-0479">Metal-binding</keyword>
<dbReference type="GO" id="GO:0051607">
    <property type="term" value="P:defense response to virus"/>
    <property type="evidence" value="ECO:0007669"/>
    <property type="project" value="UniProtKB-KW"/>
</dbReference>
<dbReference type="SMART" id="SM00487">
    <property type="entry name" value="DEXDc"/>
    <property type="match status" value="1"/>
</dbReference>
<evidence type="ECO:0000256" key="8">
    <source>
        <dbReference type="ARBA" id="ARBA00022801"/>
    </source>
</evidence>
<dbReference type="GO" id="GO:0005524">
    <property type="term" value="F:ATP binding"/>
    <property type="evidence" value="ECO:0007669"/>
    <property type="project" value="UniProtKB-KW"/>
</dbReference>
<evidence type="ECO:0000313" key="19">
    <source>
        <dbReference type="Proteomes" id="UP000887574"/>
    </source>
</evidence>
<dbReference type="Gene3D" id="1.20.1320.30">
    <property type="match status" value="1"/>
</dbReference>
<keyword evidence="9" id="KW-0347">Helicase</keyword>
<evidence type="ECO:0000256" key="1">
    <source>
        <dbReference type="ARBA" id="ARBA00004496"/>
    </source>
</evidence>
<accession>A0A915DBY6</accession>
<keyword evidence="5" id="KW-0399">Innate immunity</keyword>
<comment type="subcellular location">
    <subcellularLocation>
        <location evidence="1">Cytoplasm</location>
    </subcellularLocation>
</comment>
<evidence type="ECO:0000256" key="10">
    <source>
        <dbReference type="ARBA" id="ARBA00022833"/>
    </source>
</evidence>
<dbReference type="SUPFAM" id="SSF52540">
    <property type="entry name" value="P-loop containing nucleoside triphosphate hydrolases"/>
    <property type="match status" value="1"/>
</dbReference>
<dbReference type="InterPro" id="IPR014001">
    <property type="entry name" value="Helicase_ATP-bd"/>
</dbReference>
<dbReference type="PANTHER" id="PTHR14074:SF16">
    <property type="entry name" value="ANTIVIRAL INNATE IMMUNE RESPONSE RECEPTOR RIG-I"/>
    <property type="match status" value="1"/>
</dbReference>
<protein>
    <recommendedName>
        <fullName evidence="3">RNA helicase</fullName>
        <ecNumber evidence="3">3.6.4.13</ecNumber>
    </recommendedName>
</protein>
<dbReference type="EC" id="3.6.4.13" evidence="3"/>
<evidence type="ECO:0000256" key="13">
    <source>
        <dbReference type="ARBA" id="ARBA00022884"/>
    </source>
</evidence>
<keyword evidence="4" id="KW-0963">Cytoplasm</keyword>
<feature type="domain" description="Helicase ATP-binding" evidence="16">
    <location>
        <begin position="19"/>
        <end position="204"/>
    </location>
</feature>